<dbReference type="InterPro" id="IPR058163">
    <property type="entry name" value="LysR-type_TF_proteobact-type"/>
</dbReference>
<dbReference type="GO" id="GO:0043565">
    <property type="term" value="F:sequence-specific DNA binding"/>
    <property type="evidence" value="ECO:0007669"/>
    <property type="project" value="TreeGrafter"/>
</dbReference>
<dbReference type="RefSeq" id="WP_074921431.1">
    <property type="nucleotide sequence ID" value="NZ_CP141274.1"/>
</dbReference>
<evidence type="ECO:0000256" key="3">
    <source>
        <dbReference type="ARBA" id="ARBA00023125"/>
    </source>
</evidence>
<dbReference type="Gene3D" id="3.40.190.290">
    <property type="match status" value="1"/>
</dbReference>
<dbReference type="GO" id="GO:0003700">
    <property type="term" value="F:DNA-binding transcription factor activity"/>
    <property type="evidence" value="ECO:0007669"/>
    <property type="project" value="InterPro"/>
</dbReference>
<reference evidence="6 7" key="1">
    <citation type="submission" date="2016-10" db="EMBL/GenBank/DDBJ databases">
        <authorList>
            <person name="de Groot N.N."/>
        </authorList>
    </citation>
    <scope>NUCLEOTIDE SEQUENCE [LARGE SCALE GENOMIC DNA]</scope>
    <source>
        <strain evidence="6 7">LMG 24775</strain>
    </source>
</reference>
<evidence type="ECO:0000256" key="4">
    <source>
        <dbReference type="ARBA" id="ARBA00023163"/>
    </source>
</evidence>
<dbReference type="PANTHER" id="PTHR30537:SF35">
    <property type="entry name" value="TRANSCRIPTIONAL REGULATORY PROTEIN"/>
    <property type="match status" value="1"/>
</dbReference>
<dbReference type="InterPro" id="IPR000847">
    <property type="entry name" value="LysR_HTH_N"/>
</dbReference>
<dbReference type="Pfam" id="PF00126">
    <property type="entry name" value="HTH_1"/>
    <property type="match status" value="1"/>
</dbReference>
<evidence type="ECO:0000256" key="2">
    <source>
        <dbReference type="ARBA" id="ARBA00023015"/>
    </source>
</evidence>
<sequence>MDRLLAMQVFATVAECGSFTAAAERLDLSRAMATRHVESLEQWLGARLLHRTTRRVSLTDAGAQCLRYSQQMLALADEVQGEMRASDSQLRGLLRVTCSMSFGHAQMAPAIAQFMRLHPHLKIDLLVDDGALDLVQQRIDLAIRISADPGAALIGRPLAVCESVLVASTAYLDAAGRPKAPAQLQAHRCLGHMRVGRNVWQLTRRDDESDEQQIAVTTWFNANEATVLAAAAVEGAGIALQPTYLVQPMLQNGQLELVLPDWRPQPLTVHALYSSRRHLPVAVRALLDFLVQRFEGAHW</sequence>
<protein>
    <submittedName>
        <fullName evidence="6">Transcriptional regulator, LysR family</fullName>
    </submittedName>
</protein>
<accession>A0A1H3KJX3</accession>
<dbReference type="SUPFAM" id="SSF46785">
    <property type="entry name" value="Winged helix' DNA-binding domain"/>
    <property type="match status" value="1"/>
</dbReference>
<evidence type="ECO:0000259" key="5">
    <source>
        <dbReference type="PROSITE" id="PS50931"/>
    </source>
</evidence>
<comment type="similarity">
    <text evidence="1">Belongs to the LysR transcriptional regulatory family.</text>
</comment>
<dbReference type="GeneID" id="94691258"/>
<dbReference type="Pfam" id="PF03466">
    <property type="entry name" value="LysR_substrate"/>
    <property type="match status" value="1"/>
</dbReference>
<dbReference type="InterPro" id="IPR036388">
    <property type="entry name" value="WH-like_DNA-bd_sf"/>
</dbReference>
<dbReference type="CDD" id="cd08422">
    <property type="entry name" value="PBP2_CrgA_like"/>
    <property type="match status" value="1"/>
</dbReference>
<dbReference type="FunFam" id="3.40.190.290:FF:000001">
    <property type="entry name" value="Transcriptional regulator, LysR family"/>
    <property type="match status" value="1"/>
</dbReference>
<evidence type="ECO:0000313" key="6">
    <source>
        <dbReference type="EMBL" id="SDY52359.1"/>
    </source>
</evidence>
<dbReference type="Proteomes" id="UP000183417">
    <property type="component" value="Unassembled WGS sequence"/>
</dbReference>
<dbReference type="InterPro" id="IPR005119">
    <property type="entry name" value="LysR_subst-bd"/>
</dbReference>
<dbReference type="InterPro" id="IPR036390">
    <property type="entry name" value="WH_DNA-bd_sf"/>
</dbReference>
<dbReference type="AlphaFoldDB" id="A0A1H3KJX3"/>
<keyword evidence="3" id="KW-0238">DNA-binding</keyword>
<dbReference type="PROSITE" id="PS50931">
    <property type="entry name" value="HTH_LYSR"/>
    <property type="match status" value="1"/>
</dbReference>
<dbReference type="Gene3D" id="1.10.10.10">
    <property type="entry name" value="Winged helix-like DNA-binding domain superfamily/Winged helix DNA-binding domain"/>
    <property type="match status" value="1"/>
</dbReference>
<feature type="domain" description="HTH lysR-type" evidence="5">
    <location>
        <begin position="1"/>
        <end position="59"/>
    </location>
</feature>
<keyword evidence="2" id="KW-0805">Transcription regulation</keyword>
<dbReference type="FunFam" id="1.10.10.10:FF:000001">
    <property type="entry name" value="LysR family transcriptional regulator"/>
    <property type="match status" value="1"/>
</dbReference>
<dbReference type="GO" id="GO:0006351">
    <property type="term" value="P:DNA-templated transcription"/>
    <property type="evidence" value="ECO:0007669"/>
    <property type="project" value="TreeGrafter"/>
</dbReference>
<organism evidence="6 7">
    <name type="scientific">Delftia lacustris</name>
    <dbReference type="NCBI Taxonomy" id="558537"/>
    <lineage>
        <taxon>Bacteria</taxon>
        <taxon>Pseudomonadati</taxon>
        <taxon>Pseudomonadota</taxon>
        <taxon>Betaproteobacteria</taxon>
        <taxon>Burkholderiales</taxon>
        <taxon>Comamonadaceae</taxon>
        <taxon>Delftia</taxon>
    </lineage>
</organism>
<keyword evidence="4" id="KW-0804">Transcription</keyword>
<name>A0A1H3KJX3_9BURK</name>
<evidence type="ECO:0000256" key="1">
    <source>
        <dbReference type="ARBA" id="ARBA00009437"/>
    </source>
</evidence>
<dbReference type="EMBL" id="FNPE01000005">
    <property type="protein sequence ID" value="SDY52359.1"/>
    <property type="molecule type" value="Genomic_DNA"/>
</dbReference>
<evidence type="ECO:0000313" key="7">
    <source>
        <dbReference type="Proteomes" id="UP000183417"/>
    </source>
</evidence>
<dbReference type="PANTHER" id="PTHR30537">
    <property type="entry name" value="HTH-TYPE TRANSCRIPTIONAL REGULATOR"/>
    <property type="match status" value="1"/>
</dbReference>
<dbReference type="SUPFAM" id="SSF53850">
    <property type="entry name" value="Periplasmic binding protein-like II"/>
    <property type="match status" value="1"/>
</dbReference>
<gene>
    <name evidence="6" type="ORF">SAMN05421547_105205</name>
</gene>
<proteinExistence type="inferred from homology"/>